<dbReference type="RefSeq" id="YP_418219.1">
    <property type="nucleotide sequence ID" value="NC_007623.1"/>
</dbReference>
<dbReference type="GeneID" id="5176656"/>
<protein>
    <recommendedName>
        <fullName evidence="4">RNA polymerase beta subunit</fullName>
    </recommendedName>
</protein>
<dbReference type="KEGG" id="vg:5176656"/>
<name>Q2Z0P5_9CAUD</name>
<feature type="region of interest" description="Disordered" evidence="1">
    <location>
        <begin position="335"/>
        <end position="411"/>
    </location>
</feature>
<proteinExistence type="predicted"/>
<reference evidence="2 3" key="2">
    <citation type="journal article" date="2003" name="Res. Microbiol.">
        <title>Myoviridae bacteriophages of Pseudomonas aeruginosa: a long and complex evolutionary pathway.</title>
        <authorList>
            <person name="Krylov V.N."/>
            <person name="Pleteneva E.A."/>
            <person name="Bourkalsteva M.V."/>
            <person name="Shaburova O.V."/>
            <person name="Volckaert G."/>
            <person name="Sykilinda N.N."/>
            <person name="Kurochkina L.P."/>
            <person name="Mesyanzhinov V.V."/>
        </authorList>
    </citation>
    <scope>NUCLEOTIDE SEQUENCE [LARGE SCALE GENOMIC DNA]</scope>
</reference>
<evidence type="ECO:0000313" key="3">
    <source>
        <dbReference type="Proteomes" id="UP000001239"/>
    </source>
</evidence>
<evidence type="ECO:0000256" key="1">
    <source>
        <dbReference type="SAM" id="MobiDB-lite"/>
    </source>
</evidence>
<keyword evidence="3" id="KW-1185">Reference proteome</keyword>
<evidence type="ECO:0008006" key="4">
    <source>
        <dbReference type="Google" id="ProtNLM"/>
    </source>
</evidence>
<organism evidence="2 3">
    <name type="scientific">Pseudomonas phage EL</name>
    <dbReference type="NCBI Taxonomy" id="273133"/>
    <lineage>
        <taxon>Viruses</taxon>
        <taxon>Duplodnaviria</taxon>
        <taxon>Heunggongvirae</taxon>
        <taxon>Uroviricota</taxon>
        <taxon>Caudoviricetes</taxon>
        <taxon>Chimalliviridae</taxon>
        <taxon>Elvirus</taxon>
        <taxon>Elvirus EL</taxon>
    </lineage>
</organism>
<reference evidence="2 3" key="4">
    <citation type="journal article" date="2005" name="J. Mol. Biol.">
        <title>Genome comparison of Pseudomonas aeruginosa large phages.</title>
        <authorList>
            <person name="Hertveldt K."/>
            <person name="Lavigne R."/>
            <person name="Pleteneva E."/>
            <person name="Sernova N."/>
            <person name="Kurochkina L."/>
            <person name="Korchevskii R."/>
            <person name="Robben J."/>
            <person name="Mesyanzhinov V."/>
            <person name="Krylov V.N."/>
            <person name="Volckaert G."/>
        </authorList>
    </citation>
    <scope>NUCLEOTIDE SEQUENCE</scope>
</reference>
<reference evidence="2 3" key="3">
    <citation type="journal article" date="2004" name="Bioinformatics">
        <title>PHIRE, a deterministic approach to reveal regulatory elements in bacteriophage genomes.</title>
        <authorList>
            <person name="Lavigne R."/>
            <person name="Sun W.D."/>
            <person name="Volckaert G."/>
        </authorList>
    </citation>
    <scope>NUCLEOTIDE SEQUENCE [LARGE SCALE GENOMIC DNA]</scope>
</reference>
<dbReference type="EMBL" id="AJ697969">
    <property type="protein sequence ID" value="CAG27280.1"/>
    <property type="molecule type" value="Genomic_DNA"/>
</dbReference>
<dbReference type="Proteomes" id="UP000001239">
    <property type="component" value="Segment"/>
</dbReference>
<accession>Q2Z0P5</accession>
<dbReference type="OrthoDB" id="30946at10239"/>
<evidence type="ECO:0000313" key="2">
    <source>
        <dbReference type="EMBL" id="CAG27280.1"/>
    </source>
</evidence>
<sequence length="1067" mass="121865">MSNPITYSEFFKHFVLRKKQDVVNPKVLGIGEVILPKGSLLHFVPKTINEKGPGSSEAFISNFPKEVFIEFVRDGYKPVMGHGRTVAYDYPKAVKAYRASHYMYSWVREISTVYNKENVLVVKNYGMIPQGFVYRPSIFVNYEKYYNMMHLLIENINAEAEKGVRRQYMRIDLPLNLPSLVELEKDYGRFIDGFNDGHPVLMRNMLESTKAENCYWLLDLLGFLFGQYSFSLFGKLTDQAYKDLHILFTSQSKVIVVQLGLLKGWLDETNPKDEKTYPSARKEFESLKTLTRHNAVKRFYLALMNLSRGGVPENVLIKEETKNVIPIAGEKGTVDQVAAGTSREEEEETSNLPETRDHTGSGTVPRADRPAGSILDVFSRSEGPGEAHDEEQDTAGERGADSNLEEWTSPVDDELLEVEKVQTEINTNKNVFKTPESGVKRALEERAKEGTLTVAEHDFFMRKATRYQHIEMENGQTFEEFIQIKPEEVKDLGGEIEGEFLPVLDESMLRSRAKSLKIEYPQKFLHRDIGRMVLGLQNAGFAMNDYRREKVVSVEGSYEVHSIQLHEVNGDQVTVHTRLPTVLKDGTYVIDGVKQHMQLQRREKPFRKISPREVVLSSYYDRKLMVSRSPKMVDNLSTFMVKQISLQSKRKGYTVTKGSTWDRSLKAPRIYSILARQYKYITVDGLVLDFRLKDLLELHPEFKAYTRPDRFLIGVKDGLPLIIDDYGNLYKGEEELGTVEDLLGIDVRKAPLEHVVINISGYSFPLGVVLCFYFGIDELLRVIKATTRSVPVGTRPKLTEDEYAIQFNDEYLIFNRREKLTTLIFGGMPKLNNISNFSRSDLNNNSIWSALMGDPRVRPSQFQEMKNLFDLFIDPITKDLLKEMKLSEDFHYLLIDAAKALETDYSRHEVEIEEQRIVGYERFAGHLYTEFVKSIRQYRNKGKGRKHKLDFNPDAVIIAIGTDRSTNLVEEVNPVHQVKDQEEVTFGGTGGRSEITMVKRARTQLESYKGVISEANKDSGKVGYVTYTTSDPGIADFRGNVDPKNKRTPTGDGSVTMNLMYGGTHDD</sequence>
<reference evidence="2 3" key="1">
    <citation type="journal article" date="2002" name="Genetika">
        <title>Phenogenetic characterization of a group of giant Phi KZ-like bacteriophages of Pseudomonas aeruginosa].</title>
        <authorList>
            <person name="Burkal'tseva M.V."/>
            <person name="Krylov V.N."/>
            <person name="Pleteneva E.A."/>
            <person name="Shaburova O.V."/>
            <person name="Krylov S.V."/>
            <person name="Volckaert G."/>
            <person name="Sykilinda N.N."/>
            <person name="Kurochkina L.P."/>
            <person name="Mesyanzhinov V.V."/>
        </authorList>
    </citation>
    <scope>NUCLEOTIDE SEQUENCE [LARGE SCALE GENOMIC DNA]</scope>
</reference>